<feature type="transmembrane region" description="Helical" evidence="8">
    <location>
        <begin position="441"/>
        <end position="462"/>
    </location>
</feature>
<evidence type="ECO:0000256" key="1">
    <source>
        <dbReference type="ARBA" id="ARBA00004141"/>
    </source>
</evidence>
<comment type="similarity">
    <text evidence="2">Belongs to the major facilitator superfamily. Proton-dependent oligopeptide transporter (POT/PTR) (TC 2.A.17) family.</text>
</comment>
<keyword evidence="3 8" id="KW-0812">Transmembrane</keyword>
<sequence>MAISTKHGSKKDSSDATTPLLDDSSTEDELIRDYVNYTGQPCKRSESGGWQSAAFISGAGGLERFAFRGMECNLINFLTGPLGESVAVASANVNIWMALGSIMPVVNGILADSVLGLYRTNIITSIIYILGLGLSTISVVIIPSNDEPTTNNAAVPTILQVLFFFSIYLVALAQGFQSSSQVFGADQFDRNHPQESKAISSFFNWWLFGLSVGVVLAILMIPYIEENISWGMGFGTVLLAMVIGFILLVLGYRTYRFALVHRDQKSPIDDAIYSTSQELDQESLRSLPEGKFQNHKSNISQSKYLLKNLETKKALGLLPIWCTTVMYTLAWAQAPTLFTKQANTVDRSIGQSFEIPSASLRIFIPLTTMCFTPIYDRVFVAIGRKITGNPTGITEFQRIKMGMTISIVDMVVAALIEKKRLEIARDHSLVDIPNAMVPMSFWWLVPQNVLCSFAYVFTFVGMQKFFYDQVPDELRSIGLSLSFGALGAGNFLSSFLIYGLDRATSVGGRYSWFCDNLSRAHLDYFYWVVAGLGFLGLVGFALLEKSFSKENVAKKNTPQPDSI</sequence>
<organism evidence="9 10">
    <name type="scientific">Oldenlandia corymbosa var. corymbosa</name>
    <dbReference type="NCBI Taxonomy" id="529605"/>
    <lineage>
        <taxon>Eukaryota</taxon>
        <taxon>Viridiplantae</taxon>
        <taxon>Streptophyta</taxon>
        <taxon>Embryophyta</taxon>
        <taxon>Tracheophyta</taxon>
        <taxon>Spermatophyta</taxon>
        <taxon>Magnoliopsida</taxon>
        <taxon>eudicotyledons</taxon>
        <taxon>Gunneridae</taxon>
        <taxon>Pentapetalae</taxon>
        <taxon>asterids</taxon>
        <taxon>lamiids</taxon>
        <taxon>Gentianales</taxon>
        <taxon>Rubiaceae</taxon>
        <taxon>Rubioideae</taxon>
        <taxon>Spermacoceae</taxon>
        <taxon>Hedyotis-Oldenlandia complex</taxon>
        <taxon>Oldenlandia</taxon>
    </lineage>
</organism>
<feature type="transmembrane region" description="Helical" evidence="8">
    <location>
        <begin position="230"/>
        <end position="252"/>
    </location>
</feature>
<feature type="transmembrane region" description="Helical" evidence="8">
    <location>
        <begin position="95"/>
        <end position="115"/>
    </location>
</feature>
<dbReference type="GO" id="GO:0022857">
    <property type="term" value="F:transmembrane transporter activity"/>
    <property type="evidence" value="ECO:0007669"/>
    <property type="project" value="InterPro"/>
</dbReference>
<dbReference type="AlphaFoldDB" id="A0AAV1E410"/>
<evidence type="ECO:0000256" key="7">
    <source>
        <dbReference type="SAM" id="MobiDB-lite"/>
    </source>
</evidence>
<keyword evidence="10" id="KW-1185">Reference proteome</keyword>
<keyword evidence="4 8" id="KW-1133">Transmembrane helix</keyword>
<dbReference type="Proteomes" id="UP001161247">
    <property type="component" value="Chromosome 8"/>
</dbReference>
<evidence type="ECO:0000256" key="4">
    <source>
        <dbReference type="ARBA" id="ARBA00022989"/>
    </source>
</evidence>
<dbReference type="FunFam" id="1.20.1250.20:FF:000410">
    <property type="entry name" value="POT family protein"/>
    <property type="match status" value="1"/>
</dbReference>
<feature type="transmembrane region" description="Helical" evidence="8">
    <location>
        <begin position="122"/>
        <end position="142"/>
    </location>
</feature>
<evidence type="ECO:0000313" key="10">
    <source>
        <dbReference type="Proteomes" id="UP001161247"/>
    </source>
</evidence>
<feature type="transmembrane region" description="Helical" evidence="8">
    <location>
        <begin position="202"/>
        <end position="224"/>
    </location>
</feature>
<comment type="subcellular location">
    <subcellularLocation>
        <location evidence="1">Membrane</location>
        <topology evidence="1">Multi-pass membrane protein</topology>
    </subcellularLocation>
</comment>
<feature type="region of interest" description="Disordered" evidence="7">
    <location>
        <begin position="1"/>
        <end position="25"/>
    </location>
</feature>
<reference evidence="9" key="1">
    <citation type="submission" date="2023-03" db="EMBL/GenBank/DDBJ databases">
        <authorList>
            <person name="Julca I."/>
        </authorList>
    </citation>
    <scope>NUCLEOTIDE SEQUENCE</scope>
</reference>
<evidence type="ECO:0000256" key="8">
    <source>
        <dbReference type="SAM" id="Phobius"/>
    </source>
</evidence>
<gene>
    <name evidence="9" type="ORF">OLC1_LOCUS21578</name>
</gene>
<evidence type="ECO:0000256" key="2">
    <source>
        <dbReference type="ARBA" id="ARBA00005982"/>
    </source>
</evidence>
<protein>
    <submittedName>
        <fullName evidence="9">OLC1v1015795C2</fullName>
    </submittedName>
</protein>
<evidence type="ECO:0000313" key="9">
    <source>
        <dbReference type="EMBL" id="CAI9114966.1"/>
    </source>
</evidence>
<comment type="similarity">
    <text evidence="6">Belongs to the major facilitator superfamily. Phosphate:H(+) symporter (TC 2.A.1.9) family.</text>
</comment>
<dbReference type="EMBL" id="OX459125">
    <property type="protein sequence ID" value="CAI9114966.1"/>
    <property type="molecule type" value="Genomic_DNA"/>
</dbReference>
<dbReference type="Pfam" id="PF00854">
    <property type="entry name" value="PTR2"/>
    <property type="match status" value="1"/>
</dbReference>
<dbReference type="InterPro" id="IPR000109">
    <property type="entry name" value="POT_fam"/>
</dbReference>
<dbReference type="SUPFAM" id="SSF103473">
    <property type="entry name" value="MFS general substrate transporter"/>
    <property type="match status" value="1"/>
</dbReference>
<dbReference type="Gene3D" id="1.20.1250.20">
    <property type="entry name" value="MFS general substrate transporter like domains"/>
    <property type="match status" value="1"/>
</dbReference>
<dbReference type="GO" id="GO:0016020">
    <property type="term" value="C:membrane"/>
    <property type="evidence" value="ECO:0007669"/>
    <property type="project" value="UniProtKB-SubCell"/>
</dbReference>
<dbReference type="PANTHER" id="PTHR11654">
    <property type="entry name" value="OLIGOPEPTIDE TRANSPORTER-RELATED"/>
    <property type="match status" value="1"/>
</dbReference>
<proteinExistence type="inferred from homology"/>
<dbReference type="InterPro" id="IPR036259">
    <property type="entry name" value="MFS_trans_sf"/>
</dbReference>
<keyword evidence="5 8" id="KW-0472">Membrane</keyword>
<evidence type="ECO:0000256" key="3">
    <source>
        <dbReference type="ARBA" id="ARBA00022692"/>
    </source>
</evidence>
<evidence type="ECO:0000256" key="5">
    <source>
        <dbReference type="ARBA" id="ARBA00023136"/>
    </source>
</evidence>
<name>A0AAV1E410_OLDCO</name>
<feature type="transmembrane region" description="Helical" evidence="8">
    <location>
        <begin position="524"/>
        <end position="543"/>
    </location>
</feature>
<feature type="transmembrane region" description="Helical" evidence="8">
    <location>
        <begin position="154"/>
        <end position="173"/>
    </location>
</feature>
<evidence type="ECO:0000256" key="6">
    <source>
        <dbReference type="ARBA" id="ARBA00044504"/>
    </source>
</evidence>
<feature type="transmembrane region" description="Helical" evidence="8">
    <location>
        <begin position="474"/>
        <end position="500"/>
    </location>
</feature>
<accession>A0AAV1E410</accession>